<dbReference type="InterPro" id="IPR004027">
    <property type="entry name" value="SEC_C_motif"/>
</dbReference>
<protein>
    <submittedName>
        <fullName evidence="2">SEC-C motif domain protein</fullName>
    </submittedName>
</protein>
<dbReference type="Pfam" id="PF17775">
    <property type="entry name" value="YchJ_M-like"/>
    <property type="match status" value="1"/>
</dbReference>
<reference evidence="2 3" key="1">
    <citation type="journal article" date="2011" name="Stand. Genomic Sci.">
        <title>Complete genome sequence of Desulfobulbus propionicus type strain (1pr3).</title>
        <authorList>
            <person name="Pagani I."/>
            <person name="Lapidus A."/>
            <person name="Nolan M."/>
            <person name="Lucas S."/>
            <person name="Hammon N."/>
            <person name="Deshpande S."/>
            <person name="Cheng J.F."/>
            <person name="Chertkov O."/>
            <person name="Davenport K."/>
            <person name="Tapia R."/>
            <person name="Han C."/>
            <person name="Goodwin L."/>
            <person name="Pitluck S."/>
            <person name="Liolios K."/>
            <person name="Mavromatis K."/>
            <person name="Ivanova N."/>
            <person name="Mikhailova N."/>
            <person name="Pati A."/>
            <person name="Chen A."/>
            <person name="Palaniappan K."/>
            <person name="Land M."/>
            <person name="Hauser L."/>
            <person name="Chang Y.J."/>
            <person name="Jeffries C.D."/>
            <person name="Detter J.C."/>
            <person name="Brambilla E."/>
            <person name="Kannan K.P."/>
            <person name="Djao O.D."/>
            <person name="Rohde M."/>
            <person name="Pukall R."/>
            <person name="Spring S."/>
            <person name="Goker M."/>
            <person name="Sikorski J."/>
            <person name="Woyke T."/>
            <person name="Bristow J."/>
            <person name="Eisen J.A."/>
            <person name="Markowitz V."/>
            <person name="Hugenholtz P."/>
            <person name="Kyrpides N.C."/>
            <person name="Klenk H.P."/>
        </authorList>
    </citation>
    <scope>NUCLEOTIDE SEQUENCE [LARGE SCALE GENOMIC DNA]</scope>
    <source>
        <strain evidence="3">ATCC 33891 / DSM 2032 / 1pr3</strain>
    </source>
</reference>
<dbReference type="PANTHER" id="PTHR33747">
    <property type="entry name" value="UPF0225 PROTEIN SCO1677"/>
    <property type="match status" value="1"/>
</dbReference>
<dbReference type="Gene3D" id="3.10.450.50">
    <property type="match status" value="1"/>
</dbReference>
<evidence type="ECO:0000313" key="3">
    <source>
        <dbReference type="Proteomes" id="UP000006365"/>
    </source>
</evidence>
<dbReference type="PANTHER" id="PTHR33747:SF1">
    <property type="entry name" value="ADENYLATE CYCLASE-ASSOCIATED CAP C-TERMINAL DOMAIN-CONTAINING PROTEIN"/>
    <property type="match status" value="1"/>
</dbReference>
<dbReference type="SUPFAM" id="SSF54427">
    <property type="entry name" value="NTF2-like"/>
    <property type="match status" value="1"/>
</dbReference>
<dbReference type="Proteomes" id="UP000006365">
    <property type="component" value="Chromosome"/>
</dbReference>
<dbReference type="EMBL" id="CP002364">
    <property type="protein sequence ID" value="ADW19405.1"/>
    <property type="molecule type" value="Genomic_DNA"/>
</dbReference>
<name>A0A7U3YPY4_DESPD</name>
<feature type="domain" description="YchJ-like middle NTF2-like" evidence="1">
    <location>
        <begin position="31"/>
        <end position="125"/>
    </location>
</feature>
<gene>
    <name evidence="2" type="ordered locus">Despr_3278</name>
</gene>
<dbReference type="SUPFAM" id="SSF103642">
    <property type="entry name" value="Sec-C motif"/>
    <property type="match status" value="1"/>
</dbReference>
<dbReference type="InterPro" id="IPR048469">
    <property type="entry name" value="YchJ-like_M"/>
</dbReference>
<dbReference type="InterPro" id="IPR032710">
    <property type="entry name" value="NTF2-like_dom_sf"/>
</dbReference>
<evidence type="ECO:0000313" key="2">
    <source>
        <dbReference type="EMBL" id="ADW19405.1"/>
    </source>
</evidence>
<evidence type="ECO:0000259" key="1">
    <source>
        <dbReference type="Pfam" id="PF17775"/>
    </source>
</evidence>
<dbReference type="AlphaFoldDB" id="A0A7U3YPY4"/>
<organism evidence="2 3">
    <name type="scientific">Desulfobulbus propionicus (strain ATCC 33891 / DSM 2032 / VKM B-1956 / 1pr3)</name>
    <dbReference type="NCBI Taxonomy" id="577650"/>
    <lineage>
        <taxon>Bacteria</taxon>
        <taxon>Pseudomonadati</taxon>
        <taxon>Thermodesulfobacteriota</taxon>
        <taxon>Desulfobulbia</taxon>
        <taxon>Desulfobulbales</taxon>
        <taxon>Desulfobulbaceae</taxon>
        <taxon>Desulfobulbus</taxon>
    </lineage>
</organism>
<dbReference type="NCBIfam" id="NF002449">
    <property type="entry name" value="PRK01617.1"/>
    <property type="match status" value="1"/>
</dbReference>
<sequence>MHPFTSCPCGSGVVYADCCEPLLSGRSRANTALALMRSRYTAYVRAAVGYLLATWHPSTRPSTIDSTTIPAWCDLVILRTDRGGEKDGEGVVEFRATARTGDGLIHLHEISRFVCEEGQWFYVAGQLVEDGPDRRADKVGRNSPCPCGSGKKFKRCCGP</sequence>
<dbReference type="RefSeq" id="WP_015725929.1">
    <property type="nucleotide sequence ID" value="NC_014972.1"/>
</dbReference>
<accession>A0A7U3YPY4</accession>
<proteinExistence type="predicted"/>
<dbReference type="KEGG" id="dpr:Despr_3278"/>
<dbReference type="Pfam" id="PF02810">
    <property type="entry name" value="SEC-C"/>
    <property type="match status" value="2"/>
</dbReference>
<keyword evidence="3" id="KW-1185">Reference proteome</keyword>